<dbReference type="AlphaFoldDB" id="B1WYE9"/>
<dbReference type="PANTHER" id="PTHR47837:SF1">
    <property type="entry name" value="GTP PYROPHOSPHOKINASE YJBM"/>
    <property type="match status" value="1"/>
</dbReference>
<feature type="domain" description="RelA/SpoT" evidence="2">
    <location>
        <begin position="69"/>
        <end position="186"/>
    </location>
</feature>
<dbReference type="GO" id="GO:0015969">
    <property type="term" value="P:guanosine tetraphosphate metabolic process"/>
    <property type="evidence" value="ECO:0007669"/>
    <property type="project" value="InterPro"/>
</dbReference>
<evidence type="ECO:0000313" key="3">
    <source>
        <dbReference type="EMBL" id="ACB49379.1"/>
    </source>
</evidence>
<name>B1WYE9_CROS5</name>
<gene>
    <name evidence="3" type="ordered locus">cce_0027</name>
</gene>
<dbReference type="OrthoDB" id="9801824at2"/>
<dbReference type="InterPro" id="IPR052366">
    <property type="entry name" value="GTP_Pyrophosphokinase"/>
</dbReference>
<dbReference type="HOGENOM" id="CLU_061357_0_0_3"/>
<dbReference type="Pfam" id="PF04607">
    <property type="entry name" value="RelA_SpoT"/>
    <property type="match status" value="1"/>
</dbReference>
<organism evidence="3 4">
    <name type="scientific">Crocosphaera subtropica (strain ATCC 51142 / BH68)</name>
    <name type="common">Cyanothece sp. (strain ATCC 51142)</name>
    <dbReference type="NCBI Taxonomy" id="43989"/>
    <lineage>
        <taxon>Bacteria</taxon>
        <taxon>Bacillati</taxon>
        <taxon>Cyanobacteriota</taxon>
        <taxon>Cyanophyceae</taxon>
        <taxon>Oscillatoriophycideae</taxon>
        <taxon>Chroococcales</taxon>
        <taxon>Aphanothecaceae</taxon>
        <taxon>Crocosphaera</taxon>
        <taxon>Crocosphaera subtropica</taxon>
    </lineage>
</organism>
<dbReference type="RefSeq" id="WP_009543170.1">
    <property type="nucleotide sequence ID" value="NC_010546.1"/>
</dbReference>
<feature type="coiled-coil region" evidence="1">
    <location>
        <begin position="209"/>
        <end position="236"/>
    </location>
</feature>
<keyword evidence="4" id="KW-1185">Reference proteome</keyword>
<dbReference type="KEGG" id="cyt:cce_0027"/>
<proteinExistence type="predicted"/>
<dbReference type="CDD" id="cd05399">
    <property type="entry name" value="NT_Rel-Spo_like"/>
    <property type="match status" value="1"/>
</dbReference>
<dbReference type="SMART" id="SM00954">
    <property type="entry name" value="RelA_SpoT"/>
    <property type="match status" value="1"/>
</dbReference>
<reference evidence="3 4" key="1">
    <citation type="journal article" date="2008" name="Proc. Natl. Acad. Sci. U.S.A.">
        <title>The genome of Cyanothece 51142, a unicellular diazotrophic cyanobacterium important in the marine nitrogen cycle.</title>
        <authorList>
            <person name="Welsh E.A."/>
            <person name="Liberton M."/>
            <person name="Stoeckel J."/>
            <person name="Loh T."/>
            <person name="Elvitigala T."/>
            <person name="Wang C."/>
            <person name="Wollam A."/>
            <person name="Fulton R.S."/>
            <person name="Clifton S.W."/>
            <person name="Jacobs J.M."/>
            <person name="Aurora R."/>
            <person name="Ghosh B.K."/>
            <person name="Sherman L.A."/>
            <person name="Smith R.D."/>
            <person name="Wilson R.K."/>
            <person name="Pakrasi H.B."/>
        </authorList>
    </citation>
    <scope>NUCLEOTIDE SEQUENCE [LARGE SCALE GENOMIC DNA]</scope>
    <source>
        <strain evidence="4">ATCC 51142 / BH68</strain>
    </source>
</reference>
<keyword evidence="1" id="KW-0175">Coiled coil</keyword>
<accession>B1WYE9</accession>
<dbReference type="EMBL" id="CP000806">
    <property type="protein sequence ID" value="ACB49379.1"/>
    <property type="molecule type" value="Genomic_DNA"/>
</dbReference>
<dbReference type="eggNOG" id="COG2357">
    <property type="taxonomic scope" value="Bacteria"/>
</dbReference>
<dbReference type="Proteomes" id="UP000001203">
    <property type="component" value="Chromosome circular"/>
</dbReference>
<dbReference type="PANTHER" id="PTHR47837">
    <property type="entry name" value="GTP PYROPHOSPHOKINASE YJBM"/>
    <property type="match status" value="1"/>
</dbReference>
<dbReference type="Gene3D" id="3.30.460.10">
    <property type="entry name" value="Beta Polymerase, domain 2"/>
    <property type="match status" value="1"/>
</dbReference>
<evidence type="ECO:0000259" key="2">
    <source>
        <dbReference type="SMART" id="SM00954"/>
    </source>
</evidence>
<dbReference type="InterPro" id="IPR007685">
    <property type="entry name" value="RelA_SpoT"/>
</dbReference>
<protein>
    <recommendedName>
        <fullName evidence="2">RelA/SpoT domain-containing protein</fullName>
    </recommendedName>
</protein>
<sequence>MTWIKPEYSKTQVGKAGDALIGKSDKLSFDEASEILSNWRGSHAFPLNNVQSSLRNKARTIDPDFLITQRLKRIVSIKNELERFSTMKLHRMQDIGGCRIILNSVDGVYKLVNDIKTSPSLDIQKIDDYITSPKESGYRSIHLISKYCGKKEEYKDLRIEIQIRSKIQHYWATAVETIDTFTKQQLKTGNGDDDWFTFFDYMSKAMDNLERKQNVSNKITREIKNYEKKLKVMEKLTVYSIMGEVLEESKSRNGFFLLILNPENNFLNIQFFRTKQINLATEEYIKTEKNSPESNVVLVEAKSIQDLKKGYPNYFADSEKFLKYLKKVIK</sequence>
<dbReference type="InterPro" id="IPR043519">
    <property type="entry name" value="NT_sf"/>
</dbReference>
<dbReference type="STRING" id="43989.cce_0027"/>
<evidence type="ECO:0000313" key="4">
    <source>
        <dbReference type="Proteomes" id="UP000001203"/>
    </source>
</evidence>
<dbReference type="SUPFAM" id="SSF81301">
    <property type="entry name" value="Nucleotidyltransferase"/>
    <property type="match status" value="1"/>
</dbReference>
<evidence type="ECO:0000256" key="1">
    <source>
        <dbReference type="SAM" id="Coils"/>
    </source>
</evidence>